<keyword evidence="5" id="KW-0597">Phosphoprotein</keyword>
<dbReference type="GO" id="GO:0044177">
    <property type="term" value="C:host cell Golgi apparatus"/>
    <property type="evidence" value="ECO:0007669"/>
    <property type="project" value="UniProtKB-SubCell"/>
</dbReference>
<name>A0A7M3URK9_ILTV</name>
<evidence type="ECO:0000256" key="6">
    <source>
        <dbReference type="ARBA" id="ARBA00022580"/>
    </source>
</evidence>
<evidence type="ECO:0000256" key="5">
    <source>
        <dbReference type="ARBA" id="ARBA00022553"/>
    </source>
</evidence>
<evidence type="ECO:0000256" key="1">
    <source>
        <dbReference type="ARBA" id="ARBA00004136"/>
    </source>
</evidence>
<organismHost>
    <name type="scientific">Gallus gallus</name>
    <name type="common">Chicken</name>
    <dbReference type="NCBI Taxonomy" id="9031"/>
</organismHost>
<evidence type="ECO:0000256" key="3">
    <source>
        <dbReference type="ARBA" id="ARBA00004535"/>
    </source>
</evidence>
<evidence type="ECO:0000256" key="10">
    <source>
        <dbReference type="SAM" id="MobiDB-lite"/>
    </source>
</evidence>
<dbReference type="EMBL" id="MT876619">
    <property type="protein sequence ID" value="QOJ44323.1"/>
    <property type="molecule type" value="Genomic_DNA"/>
</dbReference>
<evidence type="ECO:0000256" key="9">
    <source>
        <dbReference type="ARBA" id="ARBA00023200"/>
    </source>
</evidence>
<keyword evidence="6" id="KW-0920">Virion tegument</keyword>
<keyword evidence="9" id="KW-1035">Host cytoplasm</keyword>
<organism evidence="11">
    <name type="scientific">Infectious laryngotracheitis virus</name>
    <name type="common">ILTV</name>
    <name type="synonym">Gallid herpesvirus 1</name>
    <dbReference type="NCBI Taxonomy" id="10386"/>
    <lineage>
        <taxon>Viruses</taxon>
        <taxon>Duplodnaviria</taxon>
        <taxon>Heunggongvirae</taxon>
        <taxon>Peploviricota</taxon>
        <taxon>Herviviricetes</taxon>
        <taxon>Herpesvirales</taxon>
        <taxon>Orthoherpesviridae</taxon>
        <taxon>Alphaherpesvirinae</taxon>
        <taxon>Iltovirus</taxon>
        <taxon>Iltovirus gallidalpha1</taxon>
    </lineage>
</organism>
<proteinExistence type="inferred from homology"/>
<protein>
    <submittedName>
        <fullName evidence="11">Tegument protein UL51</fullName>
    </submittedName>
</protein>
<keyword evidence="8" id="KW-0946">Virion</keyword>
<reference evidence="11" key="1">
    <citation type="journal article" date="2020" name="Vet. Microbiol.">
        <title>Glycoprotein-C-gene-deleted recombinant infectious laryngotracheitis virus expressing a genotype VII Newcastle disease virus fusion protein protects against virulent infectious laryngotracheitis virus and Newcastle disease virus.</title>
        <authorList>
            <person name="Wei X."/>
            <person name="Shao Y."/>
            <person name="Han Z."/>
            <person name="Sun J."/>
            <person name="Liu S."/>
        </authorList>
    </citation>
    <scope>NUCLEOTIDE SEQUENCE</scope>
    <source>
        <strain evidence="11">Ck/CH/LHLJ/120305</strain>
    </source>
</reference>
<evidence type="ECO:0000313" key="11">
    <source>
        <dbReference type="EMBL" id="QOJ44323.1"/>
    </source>
</evidence>
<feature type="compositionally biased region" description="Basic and acidic residues" evidence="10">
    <location>
        <begin position="212"/>
        <end position="229"/>
    </location>
</feature>
<feature type="region of interest" description="Disordered" evidence="10">
    <location>
        <begin position="204"/>
        <end position="229"/>
    </location>
</feature>
<sequence length="229" mass="25341">MWQLLKSVFCGRSNSESKYEALPTGRCLPVDDRKVQSAVKLIKIFIPNCLDVEDVIGSRDELNKLAQARQISRILAKSAAAMQIAKNMRYPRGAEAVLRQTIVDNGTVFRSLYSVLAYLYLSPGADTDGLLAQVTAQTADRTMMLGDMTVLTHAMHVDGMDRDHSSLELLRMGLVPNSDLKDPIELVPVIDKLPDKVLFPDPVPTLPVENPPMERTRPAKTRKELVAAS</sequence>
<evidence type="ECO:0000256" key="2">
    <source>
        <dbReference type="ARBA" id="ARBA00004192"/>
    </source>
</evidence>
<comment type="subcellular location">
    <subcellularLocation>
        <location evidence="1">Host Golgi apparatus</location>
    </subcellularLocation>
    <subcellularLocation>
        <location evidence="2">Host cytoplasm</location>
    </subcellularLocation>
    <subcellularLocation>
        <location evidence="3">Virion tegument</location>
    </subcellularLocation>
</comment>
<evidence type="ECO:0000256" key="4">
    <source>
        <dbReference type="ARBA" id="ARBA00006551"/>
    </source>
</evidence>
<evidence type="ECO:0000256" key="8">
    <source>
        <dbReference type="ARBA" id="ARBA00022844"/>
    </source>
</evidence>
<accession>A0A7M3URK9</accession>
<dbReference type="InterPro" id="IPR007625">
    <property type="entry name" value="Herpes_UL51"/>
</dbReference>
<dbReference type="Pfam" id="PF04540">
    <property type="entry name" value="Herpes_UL51"/>
    <property type="match status" value="1"/>
</dbReference>
<evidence type="ECO:0000256" key="7">
    <source>
        <dbReference type="ARBA" id="ARBA00022812"/>
    </source>
</evidence>
<gene>
    <name evidence="11" type="primary">UL51</name>
</gene>
<dbReference type="GO" id="GO:0019033">
    <property type="term" value="C:viral tegument"/>
    <property type="evidence" value="ECO:0007669"/>
    <property type="project" value="UniProtKB-SubCell"/>
</dbReference>
<comment type="similarity">
    <text evidence="4">Belongs to the herpesviridae UL51 family.</text>
</comment>
<keyword evidence="7" id="KW-1040">Host Golgi apparatus</keyword>